<protein>
    <submittedName>
        <fullName evidence="2">Aste57867_24890 protein</fullName>
    </submittedName>
</protein>
<name>A0A485LRN7_9STRA</name>
<dbReference type="AlphaFoldDB" id="A0A485LRN7"/>
<reference evidence="1" key="2">
    <citation type="submission" date="2019-06" db="EMBL/GenBank/DDBJ databases">
        <title>Genomics analysis of Aphanomyces spp. identifies a new class of oomycete effector associated with host adaptation.</title>
        <authorList>
            <person name="Gaulin E."/>
        </authorList>
    </citation>
    <scope>NUCLEOTIDE SEQUENCE</scope>
    <source>
        <strain evidence="1">CBS 578.67</strain>
    </source>
</reference>
<evidence type="ECO:0000313" key="1">
    <source>
        <dbReference type="EMBL" id="KAF0683037.1"/>
    </source>
</evidence>
<accession>A0A485LRN7</accession>
<proteinExistence type="predicted"/>
<gene>
    <name evidence="2" type="primary">Aste57867_24890</name>
    <name evidence="1" type="ORF">As57867_024812</name>
    <name evidence="2" type="ORF">ASTE57867_24890</name>
</gene>
<sequence length="131" mass="14546">MLLGGHSRRLRVWHDPATVLCAAVALRRDARDEEVPTKQDAHGWPDPTQLTIARHFARTRHVTPSDMDKVTSLKLAYLRFKTELTQIKYKGVPASTSSLSSLAQRSPSNRMAIASLLNATKLTANANRSID</sequence>
<evidence type="ECO:0000313" key="3">
    <source>
        <dbReference type="Proteomes" id="UP000332933"/>
    </source>
</evidence>
<organism evidence="2 3">
    <name type="scientific">Aphanomyces stellatus</name>
    <dbReference type="NCBI Taxonomy" id="120398"/>
    <lineage>
        <taxon>Eukaryota</taxon>
        <taxon>Sar</taxon>
        <taxon>Stramenopiles</taxon>
        <taxon>Oomycota</taxon>
        <taxon>Saprolegniomycetes</taxon>
        <taxon>Saprolegniales</taxon>
        <taxon>Verrucalvaceae</taxon>
        <taxon>Aphanomyces</taxon>
    </lineage>
</organism>
<dbReference type="EMBL" id="CAADRA010007482">
    <property type="protein sequence ID" value="VFU01524.1"/>
    <property type="molecule type" value="Genomic_DNA"/>
</dbReference>
<evidence type="ECO:0000313" key="2">
    <source>
        <dbReference type="EMBL" id="VFU01524.1"/>
    </source>
</evidence>
<keyword evidence="3" id="KW-1185">Reference proteome</keyword>
<dbReference type="Proteomes" id="UP000332933">
    <property type="component" value="Unassembled WGS sequence"/>
</dbReference>
<reference evidence="2 3" key="1">
    <citation type="submission" date="2019-03" db="EMBL/GenBank/DDBJ databases">
        <authorList>
            <person name="Gaulin E."/>
            <person name="Dumas B."/>
        </authorList>
    </citation>
    <scope>NUCLEOTIDE SEQUENCE [LARGE SCALE GENOMIC DNA]</scope>
    <source>
        <strain evidence="2">CBS 568.67</strain>
    </source>
</reference>
<dbReference type="EMBL" id="VJMH01007456">
    <property type="protein sequence ID" value="KAF0683037.1"/>
    <property type="molecule type" value="Genomic_DNA"/>
</dbReference>